<dbReference type="EMBL" id="MU853357">
    <property type="protein sequence ID" value="KAK4109333.1"/>
    <property type="molecule type" value="Genomic_DNA"/>
</dbReference>
<keyword evidence="3" id="KW-1185">Reference proteome</keyword>
<reference evidence="2" key="1">
    <citation type="journal article" date="2023" name="Mol. Phylogenet. Evol.">
        <title>Genome-scale phylogeny and comparative genomics of the fungal order Sordariales.</title>
        <authorList>
            <person name="Hensen N."/>
            <person name="Bonometti L."/>
            <person name="Westerberg I."/>
            <person name="Brannstrom I.O."/>
            <person name="Guillou S."/>
            <person name="Cros-Aarteil S."/>
            <person name="Calhoun S."/>
            <person name="Haridas S."/>
            <person name="Kuo A."/>
            <person name="Mondo S."/>
            <person name="Pangilinan J."/>
            <person name="Riley R."/>
            <person name="LaButti K."/>
            <person name="Andreopoulos B."/>
            <person name="Lipzen A."/>
            <person name="Chen C."/>
            <person name="Yan M."/>
            <person name="Daum C."/>
            <person name="Ng V."/>
            <person name="Clum A."/>
            <person name="Steindorff A."/>
            <person name="Ohm R.A."/>
            <person name="Martin F."/>
            <person name="Silar P."/>
            <person name="Natvig D.O."/>
            <person name="Lalanne C."/>
            <person name="Gautier V."/>
            <person name="Ament-Velasquez S.L."/>
            <person name="Kruys A."/>
            <person name="Hutchinson M.I."/>
            <person name="Powell A.J."/>
            <person name="Barry K."/>
            <person name="Miller A.N."/>
            <person name="Grigoriev I.V."/>
            <person name="Debuchy R."/>
            <person name="Gladieux P."/>
            <person name="Hiltunen Thoren M."/>
            <person name="Johannesson H."/>
        </authorList>
    </citation>
    <scope>NUCLEOTIDE SEQUENCE</scope>
    <source>
        <strain evidence="2">CBS 508.74</strain>
    </source>
</reference>
<evidence type="ECO:0000313" key="3">
    <source>
        <dbReference type="Proteomes" id="UP001302812"/>
    </source>
</evidence>
<name>A0AAN6T936_9PEZI</name>
<dbReference type="GeneID" id="89933452"/>
<gene>
    <name evidence="2" type="ORF">N656DRAFT_350759</name>
</gene>
<evidence type="ECO:0000256" key="1">
    <source>
        <dbReference type="SAM" id="MobiDB-lite"/>
    </source>
</evidence>
<proteinExistence type="predicted"/>
<protein>
    <submittedName>
        <fullName evidence="2">Uncharacterized protein</fullName>
    </submittedName>
</protein>
<dbReference type="Proteomes" id="UP001302812">
    <property type="component" value="Unassembled WGS sequence"/>
</dbReference>
<accession>A0AAN6T936</accession>
<feature type="region of interest" description="Disordered" evidence="1">
    <location>
        <begin position="229"/>
        <end position="259"/>
    </location>
</feature>
<reference evidence="2" key="2">
    <citation type="submission" date="2023-05" db="EMBL/GenBank/DDBJ databases">
        <authorList>
            <consortium name="Lawrence Berkeley National Laboratory"/>
            <person name="Steindorff A."/>
            <person name="Hensen N."/>
            <person name="Bonometti L."/>
            <person name="Westerberg I."/>
            <person name="Brannstrom I.O."/>
            <person name="Guillou S."/>
            <person name="Cros-Aarteil S."/>
            <person name="Calhoun S."/>
            <person name="Haridas S."/>
            <person name="Kuo A."/>
            <person name="Mondo S."/>
            <person name="Pangilinan J."/>
            <person name="Riley R."/>
            <person name="Labutti K."/>
            <person name="Andreopoulos B."/>
            <person name="Lipzen A."/>
            <person name="Chen C."/>
            <person name="Yanf M."/>
            <person name="Daum C."/>
            <person name="Ng V."/>
            <person name="Clum A."/>
            <person name="Ohm R."/>
            <person name="Martin F."/>
            <person name="Silar P."/>
            <person name="Natvig D."/>
            <person name="Lalanne C."/>
            <person name="Gautier V."/>
            <person name="Ament-Velasquez S.L."/>
            <person name="Kruys A."/>
            <person name="Hutchinson M.I."/>
            <person name="Powell A.J."/>
            <person name="Barry K."/>
            <person name="Miller A.N."/>
            <person name="Grigoriev I.V."/>
            <person name="Debuchy R."/>
            <person name="Gladieux P."/>
            <person name="Thoren M.H."/>
            <person name="Johannesson H."/>
        </authorList>
    </citation>
    <scope>NUCLEOTIDE SEQUENCE</scope>
    <source>
        <strain evidence="2">CBS 508.74</strain>
    </source>
</reference>
<comment type="caution">
    <text evidence="2">The sequence shown here is derived from an EMBL/GenBank/DDBJ whole genome shotgun (WGS) entry which is preliminary data.</text>
</comment>
<dbReference type="AlphaFoldDB" id="A0AAN6T936"/>
<evidence type="ECO:0000313" key="2">
    <source>
        <dbReference type="EMBL" id="KAK4109333.1"/>
    </source>
</evidence>
<sequence length="259" mass="28977">MPPLMPIEYCGMVHERDHLTTTRESRERRLSSISLQSSWAWSVSDLETDSNRTVAAEWGHCKDSAADLSTQNPDVGVKVDVIGTDLYGLQAMNASINMKEMTTPTQPTPFERFINTPEPYELIALSLPVGPRPRTELRRQAAIVALRNVCLPAARQSPMTRYLASGLEAHELLALSLQQSSNGPPRGTPDYAAQYPVSSISLTDRSGEDEEGDEINEVLLAKYRERKRKRALEPIRQHRQVRKRLSTSPGQESKGVARR</sequence>
<dbReference type="RefSeq" id="XP_064666903.1">
    <property type="nucleotide sequence ID" value="XM_064809329.1"/>
</dbReference>
<organism evidence="2 3">
    <name type="scientific">Canariomyces notabilis</name>
    <dbReference type="NCBI Taxonomy" id="2074819"/>
    <lineage>
        <taxon>Eukaryota</taxon>
        <taxon>Fungi</taxon>
        <taxon>Dikarya</taxon>
        <taxon>Ascomycota</taxon>
        <taxon>Pezizomycotina</taxon>
        <taxon>Sordariomycetes</taxon>
        <taxon>Sordariomycetidae</taxon>
        <taxon>Sordariales</taxon>
        <taxon>Chaetomiaceae</taxon>
        <taxon>Canariomyces</taxon>
    </lineage>
</organism>